<name>A0ABP0FEC4_CLALP</name>
<dbReference type="PANTHER" id="PTHR37984">
    <property type="entry name" value="PROTEIN CBG26694"/>
    <property type="match status" value="1"/>
</dbReference>
<dbReference type="EC" id="3.1.26.4" evidence="2"/>
<dbReference type="Gene3D" id="1.10.340.70">
    <property type="match status" value="1"/>
</dbReference>
<accession>A0ABP0FEC4</accession>
<dbReference type="Pfam" id="PF17919">
    <property type="entry name" value="RT_RNaseH_2"/>
    <property type="match status" value="1"/>
</dbReference>
<keyword evidence="7" id="KW-1185">Reference proteome</keyword>
<dbReference type="InterPro" id="IPR036397">
    <property type="entry name" value="RNaseH_sf"/>
</dbReference>
<dbReference type="InterPro" id="IPR050951">
    <property type="entry name" value="Retrovirus_Pol_polyprotein"/>
</dbReference>
<dbReference type="CDD" id="cd01647">
    <property type="entry name" value="RT_LTR"/>
    <property type="match status" value="1"/>
</dbReference>
<dbReference type="SUPFAM" id="SSF50630">
    <property type="entry name" value="Acid proteases"/>
    <property type="match status" value="1"/>
</dbReference>
<dbReference type="Gene3D" id="3.10.10.10">
    <property type="entry name" value="HIV Type 1 Reverse Transcriptase, subunit A, domain 1"/>
    <property type="match status" value="1"/>
</dbReference>
<dbReference type="Gene3D" id="3.30.420.10">
    <property type="entry name" value="Ribonuclease H-like superfamily/Ribonuclease H"/>
    <property type="match status" value="1"/>
</dbReference>
<dbReference type="InterPro" id="IPR041577">
    <property type="entry name" value="RT_RNaseH_2"/>
</dbReference>
<dbReference type="Gene3D" id="2.40.70.10">
    <property type="entry name" value="Acid Proteases"/>
    <property type="match status" value="1"/>
</dbReference>
<evidence type="ECO:0000313" key="7">
    <source>
        <dbReference type="Proteomes" id="UP001642483"/>
    </source>
</evidence>
<dbReference type="PROSITE" id="PS50878">
    <property type="entry name" value="RT_POL"/>
    <property type="match status" value="1"/>
</dbReference>
<comment type="caution">
    <text evidence="6">The sequence shown here is derived from an EMBL/GenBank/DDBJ whole genome shotgun (WGS) entry which is preliminary data.</text>
</comment>
<evidence type="ECO:0000256" key="2">
    <source>
        <dbReference type="ARBA" id="ARBA00012180"/>
    </source>
</evidence>
<evidence type="ECO:0000313" key="6">
    <source>
        <dbReference type="EMBL" id="CAK8678011.1"/>
    </source>
</evidence>
<evidence type="ECO:0000256" key="1">
    <source>
        <dbReference type="ARBA" id="ARBA00010879"/>
    </source>
</evidence>
<dbReference type="SUPFAM" id="SSF56672">
    <property type="entry name" value="DNA/RNA polymerases"/>
    <property type="match status" value="1"/>
</dbReference>
<dbReference type="Proteomes" id="UP001642483">
    <property type="component" value="Unassembled WGS sequence"/>
</dbReference>
<feature type="domain" description="Reverse transcriptase" evidence="4">
    <location>
        <begin position="433"/>
        <end position="616"/>
    </location>
</feature>
<dbReference type="SUPFAM" id="SSF53098">
    <property type="entry name" value="Ribonuclease H-like"/>
    <property type="match status" value="1"/>
</dbReference>
<dbReference type="InterPro" id="IPR021109">
    <property type="entry name" value="Peptidase_aspartic_dom_sf"/>
</dbReference>
<dbReference type="EMBL" id="CAWYQH010000046">
    <property type="protein sequence ID" value="CAK8678011.1"/>
    <property type="molecule type" value="Genomic_DNA"/>
</dbReference>
<dbReference type="InterPro" id="IPR043502">
    <property type="entry name" value="DNA/RNA_pol_sf"/>
</dbReference>
<dbReference type="InterPro" id="IPR001584">
    <property type="entry name" value="Integrase_cat-core"/>
</dbReference>
<organism evidence="6 7">
    <name type="scientific">Clavelina lepadiformis</name>
    <name type="common">Light-bulb sea squirt</name>
    <name type="synonym">Ascidia lepadiformis</name>
    <dbReference type="NCBI Taxonomy" id="159417"/>
    <lineage>
        <taxon>Eukaryota</taxon>
        <taxon>Metazoa</taxon>
        <taxon>Chordata</taxon>
        <taxon>Tunicata</taxon>
        <taxon>Ascidiacea</taxon>
        <taxon>Aplousobranchia</taxon>
        <taxon>Clavelinidae</taxon>
        <taxon>Clavelina</taxon>
    </lineage>
</organism>
<dbReference type="PANTHER" id="PTHR37984:SF8">
    <property type="entry name" value="CCHC-TYPE DOMAIN-CONTAINING PROTEIN"/>
    <property type="match status" value="1"/>
</dbReference>
<comment type="similarity">
    <text evidence="1">Belongs to the beta type-B retroviral polymerase family. HERV class-II K(HML-2) pol subfamily.</text>
</comment>
<dbReference type="InterPro" id="IPR000477">
    <property type="entry name" value="RT_dom"/>
</dbReference>
<dbReference type="InterPro" id="IPR043128">
    <property type="entry name" value="Rev_trsase/Diguanyl_cyclase"/>
</dbReference>
<dbReference type="Gene3D" id="3.30.70.270">
    <property type="match status" value="2"/>
</dbReference>
<proteinExistence type="inferred from homology"/>
<gene>
    <name evidence="6" type="ORF">CVLEPA_LOCUS7976</name>
</gene>
<feature type="domain" description="Integrase catalytic" evidence="5">
    <location>
        <begin position="980"/>
        <end position="1141"/>
    </location>
</feature>
<dbReference type="CDD" id="cd09274">
    <property type="entry name" value="RNase_HI_RT_Ty3"/>
    <property type="match status" value="1"/>
</dbReference>
<evidence type="ECO:0000259" key="5">
    <source>
        <dbReference type="PROSITE" id="PS50994"/>
    </source>
</evidence>
<protein>
    <recommendedName>
        <fullName evidence="3">Gypsy retrotransposon integrase-like protein 1</fullName>
        <ecNumber evidence="2">3.1.26.4</ecNumber>
    </recommendedName>
</protein>
<dbReference type="Pfam" id="PF17921">
    <property type="entry name" value="Integrase_H2C2"/>
    <property type="match status" value="1"/>
</dbReference>
<dbReference type="Gene3D" id="3.10.20.370">
    <property type="match status" value="1"/>
</dbReference>
<sequence>MEGLRLPEPLDIHSASLAEDYRRWKEQVEVYLIASGADAKPNKVQRSTILNCAGSGMISVAKHFIYTTGQDKDDPAELFNKMAAYCNPRQHESLEAYKFWRATWSTGNFDHFLIELRSRAETCNFGDMKSRMLRDKILYTVPDKVRQVLLRENDLTLDRAIQICRSFDSSGAQSQQMQVEDGTVQKVSSNKHEYANRGTRRHTSLLSECNFCGKSHKRGKSFCPAYGKKCAKCHGLNHFKSKCRSRVHCIEDKQAAFQEVENKPEQEFLHAVHDGKDRLTALLQVNGCTVRFQLDTGADVNTICKKYVRYTQLQPCTKQLTMWNKTKIKIAGLATLNVTNTKTNEVYPVLFHVVDNNLNCLLSYSTVTEMNLITVNADSFIANVVHDDVILGDLGTVSLTVDSSVKPRILPCRRIPVALQEKVKQELDKLVASNVISVIDEPTEWVSQMAIVSKPNGKIRICIDPQPLNVALQREHYKLPTLDDILPALKGAKVFSKLDVKHAFWHVKLDDDSSRLTTMITPHGRFRWNRLPFGLKVSSEIFQKRLHSALSGLQGVFAVADDVIVIGCGKTTIEAETHHDQNLTKLRERCHECNILLNEEKTVTKASQITFMGHLISNNGIAPDPAKIEAIQRMPSPEDVSGVKRFCGMVQYLARFLPNLANDLEPLRKLTRKNEKWKWSEECEKAMNKVKEKLCETPILTFFDQRKDLILQVDSSKSGLGAVLLQNDQPIEYASRALTKTEQNWAQIEKELLSVVFGLERFDQYTYGRKVIVHNDHRPLQSILKKPLSQAPKRLQALIMRLNRYDIVFEYVPGTALVIADTLSRAYPELLDQPNRIAQVVTEPILDEIPDERLKEIKSAIQKNEESQLLLEVIKNGWPDNKEHLPPIIKPYFSIRDTLSQENGIILKGERTFIPQPLRSEIKSQLHSAHLGADSMLRRARETVFWLGMPNELKQLAHDCTICQQAKPNNQREPLLLHPEGLSPFEKVGVDLFELNQKSYLVTVDYFSNFAEIDVMTSTTAKHVIISLKRHFARYGIPKCIVSDSGPQFISTEFQRFCQKWAIQHYKSSPGHQQCNGKAEAAVKTLKNMLRRTAQDGKDQWLALLELRNTPRQDVNCSPTKILFGRPTRSVIPIHIPKSKHLDINRRHQRRTSVKQTYDSKSQPMSKLYINQRVYFQSAEKKGWQKGKIVRILGPRSYLVESLDGFRYCRNRVHIRVDHSKSNNVYEDTDFNFTFSTPNQNSQPTANNYTVANTRPNRTHRMPVRYNDYVL</sequence>
<evidence type="ECO:0000259" key="4">
    <source>
        <dbReference type="PROSITE" id="PS50878"/>
    </source>
</evidence>
<reference evidence="6 7" key="1">
    <citation type="submission" date="2024-02" db="EMBL/GenBank/DDBJ databases">
        <authorList>
            <person name="Daric V."/>
            <person name="Darras S."/>
        </authorList>
    </citation>
    <scope>NUCLEOTIDE SEQUENCE [LARGE SCALE GENOMIC DNA]</scope>
</reference>
<dbReference type="InterPro" id="IPR041588">
    <property type="entry name" value="Integrase_H2C2"/>
</dbReference>
<evidence type="ECO:0000256" key="3">
    <source>
        <dbReference type="ARBA" id="ARBA00039658"/>
    </source>
</evidence>
<dbReference type="Pfam" id="PF00665">
    <property type="entry name" value="rve"/>
    <property type="match status" value="1"/>
</dbReference>
<dbReference type="Pfam" id="PF00078">
    <property type="entry name" value="RVT_1"/>
    <property type="match status" value="1"/>
</dbReference>
<dbReference type="InterPro" id="IPR012337">
    <property type="entry name" value="RNaseH-like_sf"/>
</dbReference>
<dbReference type="PROSITE" id="PS50994">
    <property type="entry name" value="INTEGRASE"/>
    <property type="match status" value="1"/>
</dbReference>